<evidence type="ECO:0000313" key="1">
    <source>
        <dbReference type="EMBL" id="KKK70933.1"/>
    </source>
</evidence>
<feature type="non-terminal residue" evidence="1">
    <location>
        <position position="1"/>
    </location>
</feature>
<protein>
    <submittedName>
        <fullName evidence="1">Uncharacterized protein</fullName>
    </submittedName>
</protein>
<comment type="caution">
    <text evidence="1">The sequence shown here is derived from an EMBL/GenBank/DDBJ whole genome shotgun (WGS) entry which is preliminary data.</text>
</comment>
<accession>A0A0F8XPP7</accession>
<proteinExistence type="predicted"/>
<dbReference type="AlphaFoldDB" id="A0A0F8XPP7"/>
<reference evidence="1" key="1">
    <citation type="journal article" date="2015" name="Nature">
        <title>Complex archaea that bridge the gap between prokaryotes and eukaryotes.</title>
        <authorList>
            <person name="Spang A."/>
            <person name="Saw J.H."/>
            <person name="Jorgensen S.L."/>
            <person name="Zaremba-Niedzwiedzka K."/>
            <person name="Martijn J."/>
            <person name="Lind A.E."/>
            <person name="van Eijk R."/>
            <person name="Schleper C."/>
            <person name="Guy L."/>
            <person name="Ettema T.J."/>
        </authorList>
    </citation>
    <scope>NUCLEOTIDE SEQUENCE</scope>
</reference>
<dbReference type="EMBL" id="LAZR01057958">
    <property type="protein sequence ID" value="KKK70933.1"/>
    <property type="molecule type" value="Genomic_DNA"/>
</dbReference>
<sequence>IDITLVLEPLMENALGPDWKKIMTRDRIREIYEKL</sequence>
<name>A0A0F8XPP7_9ZZZZ</name>
<gene>
    <name evidence="1" type="ORF">LCGC14_2919000</name>
</gene>
<organism evidence="1">
    <name type="scientific">marine sediment metagenome</name>
    <dbReference type="NCBI Taxonomy" id="412755"/>
    <lineage>
        <taxon>unclassified sequences</taxon>
        <taxon>metagenomes</taxon>
        <taxon>ecological metagenomes</taxon>
    </lineage>
</organism>